<evidence type="ECO:0000313" key="1">
    <source>
        <dbReference type="EMBL" id="MFC4334628.1"/>
    </source>
</evidence>
<dbReference type="RefSeq" id="WP_380618501.1">
    <property type="nucleotide sequence ID" value="NZ_JBHSDK010000007.1"/>
</dbReference>
<name>A0ABV8TW16_9ACTN</name>
<keyword evidence="2" id="KW-1185">Reference proteome</keyword>
<evidence type="ECO:0000313" key="2">
    <source>
        <dbReference type="Proteomes" id="UP001595823"/>
    </source>
</evidence>
<gene>
    <name evidence="1" type="ORF">ACFPET_05390</name>
</gene>
<sequence>MNDTIQQEVTMVSPSWDVEARQTDGATPSLQAQIDVEFEKIASPYLGSSGWVCTLTIECGTVVCACQ</sequence>
<protein>
    <recommendedName>
        <fullName evidence="3">Lantibiotic</fullName>
    </recommendedName>
</protein>
<organism evidence="1 2">
    <name type="scientific">Salininema proteolyticum</name>
    <dbReference type="NCBI Taxonomy" id="1607685"/>
    <lineage>
        <taxon>Bacteria</taxon>
        <taxon>Bacillati</taxon>
        <taxon>Actinomycetota</taxon>
        <taxon>Actinomycetes</taxon>
        <taxon>Glycomycetales</taxon>
        <taxon>Glycomycetaceae</taxon>
        <taxon>Salininema</taxon>
    </lineage>
</organism>
<accession>A0ABV8TW16</accession>
<evidence type="ECO:0008006" key="3">
    <source>
        <dbReference type="Google" id="ProtNLM"/>
    </source>
</evidence>
<reference evidence="2" key="1">
    <citation type="journal article" date="2019" name="Int. J. Syst. Evol. Microbiol.">
        <title>The Global Catalogue of Microorganisms (GCM) 10K type strain sequencing project: providing services to taxonomists for standard genome sequencing and annotation.</title>
        <authorList>
            <consortium name="The Broad Institute Genomics Platform"/>
            <consortium name="The Broad Institute Genome Sequencing Center for Infectious Disease"/>
            <person name="Wu L."/>
            <person name="Ma J."/>
        </authorList>
    </citation>
    <scope>NUCLEOTIDE SEQUENCE [LARGE SCALE GENOMIC DNA]</scope>
    <source>
        <strain evidence="2">IBRC-M 10908</strain>
    </source>
</reference>
<comment type="caution">
    <text evidence="1">The sequence shown here is derived from an EMBL/GenBank/DDBJ whole genome shotgun (WGS) entry which is preliminary data.</text>
</comment>
<proteinExistence type="predicted"/>
<dbReference type="Proteomes" id="UP001595823">
    <property type="component" value="Unassembled WGS sequence"/>
</dbReference>
<dbReference type="EMBL" id="JBHSDK010000007">
    <property type="protein sequence ID" value="MFC4334628.1"/>
    <property type="molecule type" value="Genomic_DNA"/>
</dbReference>